<organism evidence="1 2">
    <name type="scientific">Thermothielavioides terrestris</name>
    <dbReference type="NCBI Taxonomy" id="2587410"/>
    <lineage>
        <taxon>Eukaryota</taxon>
        <taxon>Fungi</taxon>
        <taxon>Dikarya</taxon>
        <taxon>Ascomycota</taxon>
        <taxon>Pezizomycotina</taxon>
        <taxon>Sordariomycetes</taxon>
        <taxon>Sordariomycetidae</taxon>
        <taxon>Sordariales</taxon>
        <taxon>Chaetomiaceae</taxon>
        <taxon>Thermothielavioides</taxon>
    </lineage>
</organism>
<sequence length="12" mass="1250">MATSTEAIASIR</sequence>
<evidence type="ECO:0000313" key="1">
    <source>
        <dbReference type="EMBL" id="SPQ22254.1"/>
    </source>
</evidence>
<reference evidence="1 2" key="1">
    <citation type="submission" date="2018-04" db="EMBL/GenBank/DDBJ databases">
        <authorList>
            <person name="Huttner S."/>
            <person name="Dainat J."/>
        </authorList>
    </citation>
    <scope>NUCLEOTIDE SEQUENCE [LARGE SCALE GENOMIC DNA]</scope>
</reference>
<proteinExistence type="predicted"/>
<protein>
    <submittedName>
        <fullName evidence="1">41bb0f6b-4316-401c-8dfd-6a49e5fdb4f5</fullName>
    </submittedName>
</protein>
<dbReference type="Proteomes" id="UP000289323">
    <property type="component" value="Unassembled WGS sequence"/>
</dbReference>
<accession>A0A446BID7</accession>
<dbReference type="EMBL" id="OUUZ01000008">
    <property type="protein sequence ID" value="SPQ22254.1"/>
    <property type="molecule type" value="Genomic_DNA"/>
</dbReference>
<name>A0A446BID7_9PEZI</name>
<gene>
    <name evidence="1" type="ORF">TT172_LOCUS4673</name>
</gene>
<evidence type="ECO:0000313" key="2">
    <source>
        <dbReference type="Proteomes" id="UP000289323"/>
    </source>
</evidence>